<dbReference type="GO" id="GO:0016787">
    <property type="term" value="F:hydrolase activity"/>
    <property type="evidence" value="ECO:0007669"/>
    <property type="project" value="UniProtKB-KW"/>
</dbReference>
<dbReference type="Pfam" id="PF04909">
    <property type="entry name" value="Amidohydro_2"/>
    <property type="match status" value="1"/>
</dbReference>
<dbReference type="InterPro" id="IPR006680">
    <property type="entry name" value="Amidohydro-rel"/>
</dbReference>
<organism evidence="2">
    <name type="scientific">Desulfobacca acetoxidans</name>
    <dbReference type="NCBI Taxonomy" id="60893"/>
    <lineage>
        <taxon>Bacteria</taxon>
        <taxon>Pseudomonadati</taxon>
        <taxon>Thermodesulfobacteriota</taxon>
        <taxon>Desulfobaccia</taxon>
        <taxon>Desulfobaccales</taxon>
        <taxon>Desulfobaccaceae</taxon>
        <taxon>Desulfobacca</taxon>
    </lineage>
</organism>
<protein>
    <submittedName>
        <fullName evidence="2">Metal-dependent hydrolase</fullName>
    </submittedName>
</protein>
<dbReference type="SUPFAM" id="SSF51556">
    <property type="entry name" value="Metallo-dependent hydrolases"/>
    <property type="match status" value="1"/>
</dbReference>
<keyword evidence="2" id="KW-0378">Hydrolase</keyword>
<dbReference type="AlphaFoldDB" id="A0A7C3SJA5"/>
<evidence type="ECO:0000313" key="2">
    <source>
        <dbReference type="EMBL" id="HGB13678.1"/>
    </source>
</evidence>
<comment type="caution">
    <text evidence="2">The sequence shown here is derived from an EMBL/GenBank/DDBJ whole genome shotgun (WGS) entry which is preliminary data.</text>
</comment>
<gene>
    <name evidence="2" type="ORF">ENV62_00325</name>
</gene>
<dbReference type="Gene3D" id="3.20.20.140">
    <property type="entry name" value="Metal-dependent hydrolases"/>
    <property type="match status" value="1"/>
</dbReference>
<proteinExistence type="predicted"/>
<dbReference type="InterPro" id="IPR032466">
    <property type="entry name" value="Metal_Hydrolase"/>
</dbReference>
<reference evidence="2" key="1">
    <citation type="journal article" date="2020" name="mSystems">
        <title>Genome- and Community-Level Interaction Insights into Carbon Utilization and Element Cycling Functions of Hydrothermarchaeota in Hydrothermal Sediment.</title>
        <authorList>
            <person name="Zhou Z."/>
            <person name="Liu Y."/>
            <person name="Xu W."/>
            <person name="Pan J."/>
            <person name="Luo Z.H."/>
            <person name="Li M."/>
        </authorList>
    </citation>
    <scope>NUCLEOTIDE SEQUENCE [LARGE SCALE GENOMIC DNA]</scope>
    <source>
        <strain evidence="2">SpSt-776</strain>
    </source>
</reference>
<evidence type="ECO:0000259" key="1">
    <source>
        <dbReference type="Pfam" id="PF04909"/>
    </source>
</evidence>
<feature type="domain" description="Amidohydrolase-related" evidence="1">
    <location>
        <begin position="112"/>
        <end position="247"/>
    </location>
</feature>
<sequence>MPSVRIIDSHIHCGVQNVSWGWETVRPLLKAAGIQGAGLIAPVEDIYDRTDFHFLDTPAWQACRRAAHSYLLSLSDPDFEIFPYFFVWNDFAYEDLGPEYVAVKWHRHANEPEYHYDAPRCREFLQAVRERGLPILLEETLRNTLFFIEQLLPAGVPLIIPHLGGLNGGYLALERAGVFAHPQVYADTALASVWEIEDYLGRYGSERLCFGSDYPFGHPEGELDKILTLGLPEARLQAVLAGNFRRLCGR</sequence>
<accession>A0A7C3SJA5</accession>
<name>A0A7C3SJA5_9BACT</name>
<dbReference type="EMBL" id="DTHB01000007">
    <property type="protein sequence ID" value="HGB13678.1"/>
    <property type="molecule type" value="Genomic_DNA"/>
</dbReference>